<sequence length="934" mass="99134">MDAAANRSPDSARNGHHVGSALMPPLLLPPNQDPISRLHPSSLPVSGRRGSNSSTASSTASKGSFTSSEIETVAHTDDTLTTIHDSSPKAALASDFTRVNCNSVYPTTPSYIAQDAAALAVDRNYSNSCSNRKDILPTNNADQSRALNLKGLDIFYQEGRLNGQSVAGVNAANASPLPSATLGLVSSATTSPVTIVPESSSSILSSAQRRALNDDEGHSSSRNDDGACLKPDASEPSYLSFQSFFSTPSTNAERGINFEQMLAANSAIGTATHGAQLPHDYPAIAMPPHSRSTGITNSSNSGINEGYIIGNNSHASIISSLPRSMPMETGITNPPATAIATLSNPNSSNKSYGPRSAMAISGATTASHHSPSSPSSSSQSRLSGAKASRSPSMGASVTNVVVVDEDNNPIPNQAGHGGSFSPSSDPASIETILSVVGHVPGTTREDLEEESLDYRLKGLQRASRGYPANFEANGWTASSGDNEEGEKRAPMDHLVGSHSKAASPQDGIQKNPLYSMTTADPFASLGTPAEVYTPVAAATLLSKTQGKESASSSRRSSEMMPLSEFLAQPVDDFANNRSGGESSTEDNRVHGDGWMINTGYGMGFRRYSPPSSPPPPTMFLSSQTGKVPITAANGDFSGFQMFKSQSPVDALTNKRPKSDKTPWASPRSTGAAASTASTGRHLSTAAMHLSQDGQLHSSSVVGTTGGQIHEDDEDDRLSEHGEVVRNYKIFPGRNLFFCGGRIMTSRDFPAFMVAILLLLVPTGLFLGFTSPYLWHRLSPAAPIVHAYVFIIAFSSMLKTSWTDPGVIPRAYAFLTSALCLTHLLVLYHDRKDESLREGEPKPSFQMDALAKAPVSALLMIYGLIMGLAVGALAVYHYWLATKNRTTHEQLSASMLRPYVVDNPFDRGSILGNCLAVLCRPPTRSYIRRRDYTVA</sequence>
<feature type="compositionally biased region" description="Low complexity" evidence="1">
    <location>
        <begin position="668"/>
        <end position="677"/>
    </location>
</feature>
<accession>A0A9P6KHR0</accession>
<feature type="region of interest" description="Disordered" evidence="1">
    <location>
        <begin position="198"/>
        <end position="231"/>
    </location>
</feature>
<feature type="region of interest" description="Disordered" evidence="1">
    <location>
        <begin position="1"/>
        <end position="70"/>
    </location>
</feature>
<keyword evidence="2" id="KW-0812">Transmembrane</keyword>
<feature type="transmembrane region" description="Helical" evidence="2">
    <location>
        <begin position="780"/>
        <end position="797"/>
    </location>
</feature>
<feature type="region of interest" description="Disordered" evidence="1">
    <location>
        <begin position="469"/>
        <end position="513"/>
    </location>
</feature>
<feature type="compositionally biased region" description="Polar residues" evidence="1">
    <location>
        <begin position="330"/>
        <end position="351"/>
    </location>
</feature>
<keyword evidence="2" id="KW-0472">Membrane</keyword>
<organism evidence="3 4">
    <name type="scientific">Lunasporangiospora selenospora</name>
    <dbReference type="NCBI Taxonomy" id="979761"/>
    <lineage>
        <taxon>Eukaryota</taxon>
        <taxon>Fungi</taxon>
        <taxon>Fungi incertae sedis</taxon>
        <taxon>Mucoromycota</taxon>
        <taxon>Mortierellomycotina</taxon>
        <taxon>Mortierellomycetes</taxon>
        <taxon>Mortierellales</taxon>
        <taxon>Mortierellaceae</taxon>
        <taxon>Lunasporangiospora</taxon>
    </lineage>
</organism>
<proteinExistence type="predicted"/>
<gene>
    <name evidence="3" type="primary">ERF2</name>
    <name evidence="3" type="ORF">BGW38_010737</name>
</gene>
<evidence type="ECO:0000256" key="2">
    <source>
        <dbReference type="SAM" id="Phobius"/>
    </source>
</evidence>
<feature type="region of interest" description="Disordered" evidence="1">
    <location>
        <begin position="649"/>
        <end position="677"/>
    </location>
</feature>
<dbReference type="OrthoDB" id="9909019at2759"/>
<evidence type="ECO:0000256" key="1">
    <source>
        <dbReference type="SAM" id="MobiDB-lite"/>
    </source>
</evidence>
<dbReference type="EMBL" id="JAABOA010000092">
    <property type="protein sequence ID" value="KAF9585969.1"/>
    <property type="molecule type" value="Genomic_DNA"/>
</dbReference>
<keyword evidence="4" id="KW-1185">Reference proteome</keyword>
<dbReference type="AlphaFoldDB" id="A0A9P6KHR0"/>
<evidence type="ECO:0000313" key="4">
    <source>
        <dbReference type="Proteomes" id="UP000780801"/>
    </source>
</evidence>
<comment type="caution">
    <text evidence="3">The sequence shown here is derived from an EMBL/GenBank/DDBJ whole genome shotgun (WGS) entry which is preliminary data.</text>
</comment>
<feature type="compositionally biased region" description="Low complexity" evidence="1">
    <location>
        <begin position="361"/>
        <end position="388"/>
    </location>
</feature>
<feature type="compositionally biased region" description="Basic and acidic residues" evidence="1">
    <location>
        <begin position="211"/>
        <end position="227"/>
    </location>
</feature>
<reference evidence="3" key="1">
    <citation type="journal article" date="2020" name="Fungal Divers.">
        <title>Resolving the Mortierellaceae phylogeny through synthesis of multi-gene phylogenetics and phylogenomics.</title>
        <authorList>
            <person name="Vandepol N."/>
            <person name="Liber J."/>
            <person name="Desiro A."/>
            <person name="Na H."/>
            <person name="Kennedy M."/>
            <person name="Barry K."/>
            <person name="Grigoriev I.V."/>
            <person name="Miller A.N."/>
            <person name="O'Donnell K."/>
            <person name="Stajich J.E."/>
            <person name="Bonito G."/>
        </authorList>
    </citation>
    <scope>NUCLEOTIDE SEQUENCE</scope>
    <source>
        <strain evidence="3">KOD1015</strain>
    </source>
</reference>
<feature type="compositionally biased region" description="Polar residues" evidence="1">
    <location>
        <begin position="500"/>
        <end position="513"/>
    </location>
</feature>
<feature type="region of interest" description="Disordered" evidence="1">
    <location>
        <begin position="328"/>
        <end position="426"/>
    </location>
</feature>
<feature type="compositionally biased region" description="Low complexity" evidence="1">
    <location>
        <begin position="46"/>
        <end position="68"/>
    </location>
</feature>
<dbReference type="Proteomes" id="UP000780801">
    <property type="component" value="Unassembled WGS sequence"/>
</dbReference>
<keyword evidence="2" id="KW-1133">Transmembrane helix</keyword>
<feature type="transmembrane region" description="Helical" evidence="2">
    <location>
        <begin position="848"/>
        <end position="878"/>
    </location>
</feature>
<feature type="transmembrane region" description="Helical" evidence="2">
    <location>
        <begin position="748"/>
        <end position="768"/>
    </location>
</feature>
<protein>
    <submittedName>
        <fullName evidence="3">Eukaryotic peptide chain release factor GTP-binding subunit</fullName>
    </submittedName>
</protein>
<evidence type="ECO:0000313" key="3">
    <source>
        <dbReference type="EMBL" id="KAF9585969.1"/>
    </source>
</evidence>
<name>A0A9P6KHR0_9FUNG</name>